<evidence type="ECO:0000256" key="5">
    <source>
        <dbReference type="ARBA" id="ARBA00017171"/>
    </source>
</evidence>
<keyword evidence="9 16" id="KW-1133">Transmembrane helix</keyword>
<reference evidence="17" key="1">
    <citation type="submission" date="2023-08" db="EMBL/GenBank/DDBJ databases">
        <title>Methanolobus mangrovi sp. nov. and Methanolobus sediminis sp. nov, two novel methylotrophic methanogens isolated from mangrove sediments in China.</title>
        <authorList>
            <person name="Zhou J."/>
        </authorList>
    </citation>
    <scope>NUCLEOTIDE SEQUENCE</scope>
    <source>
        <strain evidence="17">FTZ2</strain>
    </source>
</reference>
<evidence type="ECO:0000256" key="9">
    <source>
        <dbReference type="ARBA" id="ARBA00022989"/>
    </source>
</evidence>
<dbReference type="GO" id="GO:0012505">
    <property type="term" value="C:endomembrane system"/>
    <property type="evidence" value="ECO:0007669"/>
    <property type="project" value="UniProtKB-SubCell"/>
</dbReference>
<evidence type="ECO:0000256" key="6">
    <source>
        <dbReference type="ARBA" id="ARBA00022516"/>
    </source>
</evidence>
<dbReference type="PROSITE" id="PS00379">
    <property type="entry name" value="CDP_ALCOHOL_P_TRANSF"/>
    <property type="match status" value="1"/>
</dbReference>
<dbReference type="GO" id="GO:0016020">
    <property type="term" value="C:membrane"/>
    <property type="evidence" value="ECO:0007669"/>
    <property type="project" value="InterPro"/>
</dbReference>
<dbReference type="EMBL" id="CP133594">
    <property type="protein sequence ID" value="WMW22139.1"/>
    <property type="molecule type" value="Genomic_DNA"/>
</dbReference>
<dbReference type="InterPro" id="IPR043130">
    <property type="entry name" value="CDP-OH_PTrfase_TM_dom"/>
</dbReference>
<comment type="similarity">
    <text evidence="3 15">Belongs to the CDP-alcohol phosphatidyltransferase class-I family.</text>
</comment>
<evidence type="ECO:0000256" key="4">
    <source>
        <dbReference type="ARBA" id="ARBA00013174"/>
    </source>
</evidence>
<dbReference type="InterPro" id="IPR026475">
    <property type="entry name" value="Archaetidylserine_synthase"/>
</dbReference>
<dbReference type="GeneID" id="84230941"/>
<dbReference type="GO" id="GO:0003882">
    <property type="term" value="F:CDP-diacylglycerol-serine O-phosphatidyltransferase activity"/>
    <property type="evidence" value="ECO:0007669"/>
    <property type="project" value="UniProtKB-EC"/>
</dbReference>
<dbReference type="AlphaFoldDB" id="A0AA51UF86"/>
<dbReference type="EC" id="2.7.8.8" evidence="4"/>
<evidence type="ECO:0000313" key="18">
    <source>
        <dbReference type="Proteomes" id="UP001183006"/>
    </source>
</evidence>
<keyword evidence="10" id="KW-0443">Lipid metabolism</keyword>
<dbReference type="InterPro" id="IPR000462">
    <property type="entry name" value="CDP-OH_P_trans"/>
</dbReference>
<evidence type="ECO:0000256" key="12">
    <source>
        <dbReference type="ARBA" id="ARBA00023209"/>
    </source>
</evidence>
<evidence type="ECO:0000256" key="8">
    <source>
        <dbReference type="ARBA" id="ARBA00022692"/>
    </source>
</evidence>
<keyword evidence="8 16" id="KW-0812">Transmembrane</keyword>
<sequence>MNHILHTLKLSDFVTLVNAVCGIVAILLLMNGFTYLAPLLILIAAVADGLDGHIARKFSSSEIGANLDSLADVISFGVAPVVITYAFVENGMKYLILPALIFYFICGILRLARFNTMHMGQNSFRGLPITAGGIGMSAYLLMGERFFDIYIMATIAVILGILMASNITYLKAKDQKILIPLTMIFAATIISYNFGIGYTHTMATLLSGLMAIYVASPIIKRTT</sequence>
<gene>
    <name evidence="17" type="ORF">RE476_12330</name>
</gene>
<evidence type="ECO:0000256" key="7">
    <source>
        <dbReference type="ARBA" id="ARBA00022679"/>
    </source>
</evidence>
<keyword evidence="7 15" id="KW-0808">Transferase</keyword>
<accession>A0AA51UF86</accession>
<feature type="transmembrane region" description="Helical" evidence="16">
    <location>
        <begin position="202"/>
        <end position="219"/>
    </location>
</feature>
<feature type="transmembrane region" description="Helical" evidence="16">
    <location>
        <begin position="94"/>
        <end position="112"/>
    </location>
</feature>
<protein>
    <recommendedName>
        <fullName evidence="5">CDP-diacylglycerol--serine O-phosphatidyltransferase</fullName>
        <ecNumber evidence="4">2.7.8.8</ecNumber>
    </recommendedName>
    <alternativeName>
        <fullName evidence="14">Phosphatidylserine synthase</fullName>
    </alternativeName>
</protein>
<dbReference type="InterPro" id="IPR004533">
    <property type="entry name" value="CDP-diaglyc--ser_O-PTrfase"/>
</dbReference>
<dbReference type="NCBIfam" id="TIGR00473">
    <property type="entry name" value="pssA"/>
    <property type="match status" value="1"/>
</dbReference>
<evidence type="ECO:0000256" key="1">
    <source>
        <dbReference type="ARBA" id="ARBA00000287"/>
    </source>
</evidence>
<feature type="transmembrane region" description="Helical" evidence="16">
    <location>
        <begin position="124"/>
        <end position="143"/>
    </location>
</feature>
<evidence type="ECO:0000256" key="14">
    <source>
        <dbReference type="ARBA" id="ARBA00032361"/>
    </source>
</evidence>
<dbReference type="Pfam" id="PF01066">
    <property type="entry name" value="CDP-OH_P_transf"/>
    <property type="match status" value="1"/>
</dbReference>
<proteinExistence type="inferred from homology"/>
<dbReference type="KEGG" id="mmav:RE476_12330"/>
<keyword evidence="11 16" id="KW-0472">Membrane</keyword>
<evidence type="ECO:0000256" key="15">
    <source>
        <dbReference type="RuleBase" id="RU003750"/>
    </source>
</evidence>
<keyword evidence="18" id="KW-1185">Reference proteome</keyword>
<dbReference type="RefSeq" id="WP_309307933.1">
    <property type="nucleotide sequence ID" value="NZ_CP133594.1"/>
</dbReference>
<evidence type="ECO:0000256" key="2">
    <source>
        <dbReference type="ARBA" id="ARBA00004127"/>
    </source>
</evidence>
<dbReference type="Gene3D" id="1.20.120.1760">
    <property type="match status" value="1"/>
</dbReference>
<evidence type="ECO:0000256" key="16">
    <source>
        <dbReference type="SAM" id="Phobius"/>
    </source>
</evidence>
<dbReference type="InterPro" id="IPR048254">
    <property type="entry name" value="CDP_ALCOHOL_P_TRANSF_CS"/>
</dbReference>
<keyword evidence="13" id="KW-1208">Phospholipid metabolism</keyword>
<keyword evidence="6" id="KW-0444">Lipid biosynthesis</keyword>
<comment type="subcellular location">
    <subcellularLocation>
        <location evidence="2">Endomembrane system</location>
        <topology evidence="2">Multi-pass membrane protein</topology>
    </subcellularLocation>
</comment>
<dbReference type="PANTHER" id="PTHR14269">
    <property type="entry name" value="CDP-DIACYLGLYCEROL--GLYCEROL-3-PHOSPHATE 3-PHOSPHATIDYLTRANSFERASE-RELATED"/>
    <property type="match status" value="1"/>
</dbReference>
<dbReference type="NCBIfam" id="TIGR04217">
    <property type="entry name" value="archae_ser_T"/>
    <property type="match status" value="1"/>
</dbReference>
<evidence type="ECO:0000256" key="11">
    <source>
        <dbReference type="ARBA" id="ARBA00023136"/>
    </source>
</evidence>
<comment type="catalytic activity">
    <reaction evidence="1">
        <text>a CDP-1,2-diacyl-sn-glycerol + L-serine = a 1,2-diacyl-sn-glycero-3-phospho-L-serine + CMP + H(+)</text>
        <dbReference type="Rhea" id="RHEA:16913"/>
        <dbReference type="ChEBI" id="CHEBI:15378"/>
        <dbReference type="ChEBI" id="CHEBI:33384"/>
        <dbReference type="ChEBI" id="CHEBI:57262"/>
        <dbReference type="ChEBI" id="CHEBI:58332"/>
        <dbReference type="ChEBI" id="CHEBI:60377"/>
        <dbReference type="EC" id="2.7.8.8"/>
    </reaction>
</comment>
<organism evidence="17 18">
    <name type="scientific">Methanolobus mangrovi</name>
    <dbReference type="NCBI Taxonomy" id="3072977"/>
    <lineage>
        <taxon>Archaea</taxon>
        <taxon>Methanobacteriati</taxon>
        <taxon>Methanobacteriota</taxon>
        <taxon>Stenosarchaea group</taxon>
        <taxon>Methanomicrobia</taxon>
        <taxon>Methanosarcinales</taxon>
        <taxon>Methanosarcinaceae</taxon>
        <taxon>Methanolobus</taxon>
    </lineage>
</organism>
<feature type="transmembrane region" description="Helical" evidence="16">
    <location>
        <begin position="177"/>
        <end position="196"/>
    </location>
</feature>
<dbReference type="GO" id="GO:0008654">
    <property type="term" value="P:phospholipid biosynthetic process"/>
    <property type="evidence" value="ECO:0007669"/>
    <property type="project" value="UniProtKB-KW"/>
</dbReference>
<feature type="transmembrane region" description="Helical" evidence="16">
    <location>
        <begin position="12"/>
        <end position="30"/>
    </location>
</feature>
<dbReference type="InterPro" id="IPR050324">
    <property type="entry name" value="CDP-alcohol_PTase-I"/>
</dbReference>
<evidence type="ECO:0000256" key="13">
    <source>
        <dbReference type="ARBA" id="ARBA00023264"/>
    </source>
</evidence>
<evidence type="ECO:0000256" key="3">
    <source>
        <dbReference type="ARBA" id="ARBA00010441"/>
    </source>
</evidence>
<feature type="transmembrane region" description="Helical" evidence="16">
    <location>
        <begin position="149"/>
        <end position="170"/>
    </location>
</feature>
<evidence type="ECO:0000313" key="17">
    <source>
        <dbReference type="EMBL" id="WMW22139.1"/>
    </source>
</evidence>
<dbReference type="PANTHER" id="PTHR14269:SF61">
    <property type="entry name" value="CDP-DIACYLGLYCEROL--SERINE O-PHOSPHATIDYLTRANSFERASE"/>
    <property type="match status" value="1"/>
</dbReference>
<evidence type="ECO:0000256" key="10">
    <source>
        <dbReference type="ARBA" id="ARBA00023098"/>
    </source>
</evidence>
<name>A0AA51UF86_9EURY</name>
<dbReference type="Proteomes" id="UP001183006">
    <property type="component" value="Chromosome"/>
</dbReference>
<keyword evidence="12" id="KW-0594">Phospholipid biosynthesis</keyword>